<name>A0A0M3IVR3_ASCLU</name>
<reference evidence="3" key="1">
    <citation type="submission" date="2017-02" db="UniProtKB">
        <authorList>
            <consortium name="WormBaseParasite"/>
        </authorList>
    </citation>
    <scope>IDENTIFICATION</scope>
</reference>
<evidence type="ECO:0000313" key="2">
    <source>
        <dbReference type="Proteomes" id="UP000036681"/>
    </source>
</evidence>
<protein>
    <submittedName>
        <fullName evidence="3">DUF418 domain-containing protein</fullName>
    </submittedName>
</protein>
<evidence type="ECO:0000256" key="1">
    <source>
        <dbReference type="SAM" id="Phobius"/>
    </source>
</evidence>
<keyword evidence="1" id="KW-0812">Transmembrane</keyword>
<accession>A0A0M3IVR3</accession>
<dbReference type="AlphaFoldDB" id="A0A0M3IVR3"/>
<dbReference type="Proteomes" id="UP000036681">
    <property type="component" value="Unplaced"/>
</dbReference>
<sequence>MHNALTRERERAHWRTIRIVYIVSLHSFIPLTYSHLFK</sequence>
<proteinExistence type="predicted"/>
<keyword evidence="1" id="KW-0472">Membrane</keyword>
<keyword evidence="2" id="KW-1185">Reference proteome</keyword>
<evidence type="ECO:0000313" key="3">
    <source>
        <dbReference type="WBParaSite" id="ALUE_0002284101-mRNA-1"/>
    </source>
</evidence>
<feature type="transmembrane region" description="Helical" evidence="1">
    <location>
        <begin position="12"/>
        <end position="33"/>
    </location>
</feature>
<dbReference type="WBParaSite" id="ALUE_0002284101-mRNA-1">
    <property type="protein sequence ID" value="ALUE_0002284101-mRNA-1"/>
    <property type="gene ID" value="ALUE_0002284101"/>
</dbReference>
<keyword evidence="1" id="KW-1133">Transmembrane helix</keyword>
<organism evidence="2 3">
    <name type="scientific">Ascaris lumbricoides</name>
    <name type="common">Giant roundworm</name>
    <dbReference type="NCBI Taxonomy" id="6252"/>
    <lineage>
        <taxon>Eukaryota</taxon>
        <taxon>Metazoa</taxon>
        <taxon>Ecdysozoa</taxon>
        <taxon>Nematoda</taxon>
        <taxon>Chromadorea</taxon>
        <taxon>Rhabditida</taxon>
        <taxon>Spirurina</taxon>
        <taxon>Ascaridomorpha</taxon>
        <taxon>Ascaridoidea</taxon>
        <taxon>Ascarididae</taxon>
        <taxon>Ascaris</taxon>
    </lineage>
</organism>